<dbReference type="Gene3D" id="3.40.50.720">
    <property type="entry name" value="NAD(P)-binding Rossmann-like Domain"/>
    <property type="match status" value="1"/>
</dbReference>
<evidence type="ECO:0000259" key="1">
    <source>
        <dbReference type="Pfam" id="PF01370"/>
    </source>
</evidence>
<dbReference type="AlphaFoldDB" id="A0A241Q362"/>
<reference evidence="3 4" key="1">
    <citation type="submission" date="2017-06" db="EMBL/GenBank/DDBJ databases">
        <title>Genome sequencing of Fusobacterium nucleatum subsp. polymorphum KCOM 1275 (=ChDC F310).</title>
        <authorList>
            <person name="Kook J.-K."/>
            <person name="Park S.-N."/>
            <person name="Lim Y.K."/>
            <person name="Roh H."/>
        </authorList>
    </citation>
    <scope>NUCLEOTIDE SEQUENCE [LARGE SCALE GENOMIC DNA]</scope>
    <source>
        <strain evidence="3 4">KCOM 1275</strain>
    </source>
</reference>
<dbReference type="InterPro" id="IPR036291">
    <property type="entry name" value="NAD(P)-bd_dom_sf"/>
</dbReference>
<proteinExistence type="predicted"/>
<dbReference type="EMBL" id="CP022123">
    <property type="protein sequence ID" value="ASG29167.1"/>
    <property type="molecule type" value="Genomic_DNA"/>
</dbReference>
<dbReference type="InterPro" id="IPR011051">
    <property type="entry name" value="RmlC_Cupin_sf"/>
</dbReference>
<dbReference type="SUPFAM" id="SSF51182">
    <property type="entry name" value="RmlC-like cupins"/>
    <property type="match status" value="1"/>
</dbReference>
<dbReference type="InterPro" id="IPR029303">
    <property type="entry name" value="CapF_C"/>
</dbReference>
<dbReference type="Pfam" id="PF14667">
    <property type="entry name" value="Polysacc_synt_C"/>
    <property type="match status" value="1"/>
</dbReference>
<dbReference type="RefSeq" id="WP_088765354.1">
    <property type="nucleotide sequence ID" value="NZ_CP022123.1"/>
</dbReference>
<evidence type="ECO:0000313" key="4">
    <source>
        <dbReference type="Proteomes" id="UP000197638"/>
    </source>
</evidence>
<dbReference type="Proteomes" id="UP000197638">
    <property type="component" value="Chromosome"/>
</dbReference>
<organism evidence="3 4">
    <name type="scientific">Fusobacterium nucleatum subsp. polymorphum</name>
    <name type="common">Fusobacterium polymorphum</name>
    <dbReference type="NCBI Taxonomy" id="76857"/>
    <lineage>
        <taxon>Bacteria</taxon>
        <taxon>Fusobacteriati</taxon>
        <taxon>Fusobacteriota</taxon>
        <taxon>Fusobacteriia</taxon>
        <taxon>Fusobacteriales</taxon>
        <taxon>Fusobacteriaceae</taxon>
        <taxon>Fusobacterium</taxon>
    </lineage>
</organism>
<evidence type="ECO:0000259" key="2">
    <source>
        <dbReference type="Pfam" id="PF14667"/>
    </source>
</evidence>
<dbReference type="InterPro" id="IPR001509">
    <property type="entry name" value="Epimerase_deHydtase"/>
</dbReference>
<evidence type="ECO:0000313" key="3">
    <source>
        <dbReference type="EMBL" id="ASG29167.1"/>
    </source>
</evidence>
<dbReference type="SUPFAM" id="SSF51735">
    <property type="entry name" value="NAD(P)-binding Rossmann-fold domains"/>
    <property type="match status" value="1"/>
</dbReference>
<dbReference type="InterPro" id="IPR014710">
    <property type="entry name" value="RmlC-like_jellyroll"/>
</dbReference>
<dbReference type="Pfam" id="PF01370">
    <property type="entry name" value="Epimerase"/>
    <property type="match status" value="1"/>
</dbReference>
<accession>A0A241Q362</accession>
<gene>
    <name evidence="3" type="ORF">CBG61_09910</name>
</gene>
<dbReference type="Gene3D" id="2.60.120.10">
    <property type="entry name" value="Jelly Rolls"/>
    <property type="match status" value="1"/>
</dbReference>
<feature type="domain" description="Capsular polysaccharide assembling protein CapF C-terminal" evidence="2">
    <location>
        <begin position="254"/>
        <end position="364"/>
    </location>
</feature>
<dbReference type="InterPro" id="IPR050177">
    <property type="entry name" value="Lipid_A_modif_metabolic_enz"/>
</dbReference>
<dbReference type="PANTHER" id="PTHR43245">
    <property type="entry name" value="BIFUNCTIONAL POLYMYXIN RESISTANCE PROTEIN ARNA"/>
    <property type="match status" value="1"/>
</dbReference>
<dbReference type="CDD" id="cd07007">
    <property type="entry name" value="cupin_CapF-like_C"/>
    <property type="match status" value="1"/>
</dbReference>
<protein>
    <submittedName>
        <fullName evidence="3">Capsular biosynthesis protein</fullName>
    </submittedName>
</protein>
<sequence>MEVLVTGSSGFIGKNLLERLSRIENIKVHTFDIEDKIEDLEKKIDKIDFIFHLAGINRPQNVDEFYKGNRDTIKDLISIIEKKELKIPILVTSSIQVERDNDYGKSKLEGENLLREYSTKNNTPIYIYRLPNVFGKWCKPNYNSVIATWCNNIANDLNITVSDRAVKLSLVYIDDVVNTFSKHLTEKIDDKEYYSIPTIYERTLGEILDLLYSFKNNRNTLIIDKVGTGFERALYSTYLSYLPKDKFSYELTEHKDNRGAFVEIIKTFDSGQFSISTSKPGITRGNHYHNTKNEKFLVIKGEAIIRFRHIYSDEVIEYPVSDKKLEVVDIPVGYTHNITNTGDSEMILVIWANELFDKENPDTYFLEV</sequence>
<dbReference type="PANTHER" id="PTHR43245:SF55">
    <property type="entry name" value="NAD(P)-BINDING DOMAIN-CONTAINING PROTEIN"/>
    <property type="match status" value="1"/>
</dbReference>
<feature type="domain" description="NAD-dependent epimerase/dehydratase" evidence="1">
    <location>
        <begin position="3"/>
        <end position="192"/>
    </location>
</feature>
<name>A0A241Q362_FUSNP</name>